<reference evidence="4" key="1">
    <citation type="journal article" date="2019" name="Int. J. Syst. Evol. Microbiol.">
        <title>The Global Catalogue of Microorganisms (GCM) 10K type strain sequencing project: providing services to taxonomists for standard genome sequencing and annotation.</title>
        <authorList>
            <consortium name="The Broad Institute Genomics Platform"/>
            <consortium name="The Broad Institute Genome Sequencing Center for Infectious Disease"/>
            <person name="Wu L."/>
            <person name="Ma J."/>
        </authorList>
    </citation>
    <scope>NUCLEOTIDE SEQUENCE [LARGE SCALE GENOMIC DNA]</scope>
    <source>
        <strain evidence="4">JCM 18303</strain>
    </source>
</reference>
<dbReference type="Pfam" id="PF13229">
    <property type="entry name" value="Beta_helix"/>
    <property type="match status" value="1"/>
</dbReference>
<feature type="domain" description="Right handed beta helix" evidence="2">
    <location>
        <begin position="103"/>
        <end position="285"/>
    </location>
</feature>
<feature type="region of interest" description="Disordered" evidence="1">
    <location>
        <begin position="284"/>
        <end position="312"/>
    </location>
</feature>
<accession>A0ABP9PR95</accession>
<gene>
    <name evidence="3" type="ORF">GCM10023321_17020</name>
</gene>
<evidence type="ECO:0000313" key="3">
    <source>
        <dbReference type="EMBL" id="GAA5150903.1"/>
    </source>
</evidence>
<evidence type="ECO:0000313" key="4">
    <source>
        <dbReference type="Proteomes" id="UP001428817"/>
    </source>
</evidence>
<dbReference type="SUPFAM" id="SSF51126">
    <property type="entry name" value="Pectin lyase-like"/>
    <property type="match status" value="1"/>
</dbReference>
<organism evidence="3 4">
    <name type="scientific">Pseudonocardia eucalypti</name>
    <dbReference type="NCBI Taxonomy" id="648755"/>
    <lineage>
        <taxon>Bacteria</taxon>
        <taxon>Bacillati</taxon>
        <taxon>Actinomycetota</taxon>
        <taxon>Actinomycetes</taxon>
        <taxon>Pseudonocardiales</taxon>
        <taxon>Pseudonocardiaceae</taxon>
        <taxon>Pseudonocardia</taxon>
    </lineage>
</organism>
<dbReference type="InterPro" id="IPR011050">
    <property type="entry name" value="Pectin_lyase_fold/virulence"/>
</dbReference>
<dbReference type="EMBL" id="BAABJP010000007">
    <property type="protein sequence ID" value="GAA5150903.1"/>
    <property type="molecule type" value="Genomic_DNA"/>
</dbReference>
<keyword evidence="4" id="KW-1185">Reference proteome</keyword>
<sequence>MVVLAGSYLIASQFGGGPTGTRTPAGGSPNGQPEALSNCTANVVDASGARQALEAAKPGDRICLNGDLGNEELQLRRSGVEKQPITILGGGTATTGQITVRGDHVVVDGVRMSKPRSPGFMLIGNDITVRANVVDSPQVVKKGDDGDGIRFFGNDIKIVHNLIRNVVNLNGQDGNHADAIQTYATSDENGPSQRVLIDGNRFEEIDNMCMIAEGPDSEAGDGTGDGKSGQFTITNNYCDNGAGQAFFFDDISDVTLTGNEVVGKIDKAFSLQNDSTGATIRDNKISPKVGYEVGMDDSSEDGYNGPKPGGGP</sequence>
<proteinExistence type="predicted"/>
<dbReference type="Proteomes" id="UP001428817">
    <property type="component" value="Unassembled WGS sequence"/>
</dbReference>
<comment type="caution">
    <text evidence="3">The sequence shown here is derived from an EMBL/GenBank/DDBJ whole genome shotgun (WGS) entry which is preliminary data.</text>
</comment>
<dbReference type="Gene3D" id="2.160.20.10">
    <property type="entry name" value="Single-stranded right-handed beta-helix, Pectin lyase-like"/>
    <property type="match status" value="1"/>
</dbReference>
<dbReference type="InterPro" id="IPR012334">
    <property type="entry name" value="Pectin_lyas_fold"/>
</dbReference>
<protein>
    <recommendedName>
        <fullName evidence="2">Right handed beta helix domain-containing protein</fullName>
    </recommendedName>
</protein>
<evidence type="ECO:0000259" key="2">
    <source>
        <dbReference type="Pfam" id="PF13229"/>
    </source>
</evidence>
<evidence type="ECO:0000256" key="1">
    <source>
        <dbReference type="SAM" id="MobiDB-lite"/>
    </source>
</evidence>
<dbReference type="InterPro" id="IPR039448">
    <property type="entry name" value="Beta_helix"/>
</dbReference>
<name>A0ABP9PR95_9PSEU</name>